<reference evidence="2 3" key="1">
    <citation type="journal article" date="2012" name="Front. Microbiol.">
        <title>Redundancy and modularity in membrane-associated dissimilatory nitrate reduction in Bacillus.</title>
        <authorList>
            <person name="Heylen K."/>
            <person name="Keltjens J."/>
        </authorList>
    </citation>
    <scope>NUCLEOTIDE SEQUENCE [LARGE SCALE GENOMIC DNA]</scope>
    <source>
        <strain evidence="2 3">LMG 9581</strain>
    </source>
</reference>
<feature type="compositionally biased region" description="Low complexity" evidence="1">
    <location>
        <begin position="148"/>
        <end position="160"/>
    </location>
</feature>
<feature type="non-terminal residue" evidence="2">
    <location>
        <position position="1"/>
    </location>
</feature>
<feature type="region of interest" description="Disordered" evidence="1">
    <location>
        <begin position="91"/>
        <end position="168"/>
    </location>
</feature>
<evidence type="ECO:0000313" key="2">
    <source>
        <dbReference type="EMBL" id="EKN65674.1"/>
    </source>
</evidence>
<evidence type="ECO:0000256" key="1">
    <source>
        <dbReference type="SAM" id="MobiDB-lite"/>
    </source>
</evidence>
<name>K6DBI5_SCHAZ</name>
<dbReference type="Proteomes" id="UP000006315">
    <property type="component" value="Unassembled WGS sequence"/>
</dbReference>
<comment type="caution">
    <text evidence="2">The sequence shown here is derived from an EMBL/GenBank/DDBJ whole genome shotgun (WGS) entry which is preliminary data.</text>
</comment>
<proteinExistence type="predicted"/>
<organism evidence="2 3">
    <name type="scientific">Schinkia azotoformans LMG 9581</name>
    <dbReference type="NCBI Taxonomy" id="1131731"/>
    <lineage>
        <taxon>Bacteria</taxon>
        <taxon>Bacillati</taxon>
        <taxon>Bacillota</taxon>
        <taxon>Bacilli</taxon>
        <taxon>Bacillales</taxon>
        <taxon>Bacillaceae</taxon>
        <taxon>Calidifontibacillus/Schinkia group</taxon>
        <taxon>Schinkia</taxon>
    </lineage>
</organism>
<feature type="compositionally biased region" description="Low complexity" evidence="1">
    <location>
        <begin position="14"/>
        <end position="27"/>
    </location>
</feature>
<feature type="region of interest" description="Disordered" evidence="1">
    <location>
        <begin position="1"/>
        <end position="30"/>
    </location>
</feature>
<dbReference type="EMBL" id="AJLR01000099">
    <property type="protein sequence ID" value="EKN65674.1"/>
    <property type="molecule type" value="Genomic_DNA"/>
</dbReference>
<keyword evidence="3" id="KW-1185">Reference proteome</keyword>
<evidence type="ECO:0000313" key="3">
    <source>
        <dbReference type="Proteomes" id="UP000006315"/>
    </source>
</evidence>
<accession>K6DBI5</accession>
<feature type="non-terminal residue" evidence="2">
    <location>
        <position position="168"/>
    </location>
</feature>
<feature type="compositionally biased region" description="Polar residues" evidence="1">
    <location>
        <begin position="101"/>
        <end position="121"/>
    </location>
</feature>
<dbReference type="AlphaFoldDB" id="K6DBI5"/>
<sequence length="168" mass="18999">KGEAQTNETRTNDVKVAQAQQPTQAVQRINEQPASEIVKQAKEDVQRDPNLQRAIEKVREQVVNNPKIDGEIAQKVEKAVIEARQLQQIGRESMGRERLTQALTQAENELNQMESRQQQQVKVEPPQTDARSKGEIQTNEVRTNDPKVSQAQQQSIQSVQRTNEQPAS</sequence>
<gene>
    <name evidence="2" type="ORF">BAZO_11590</name>
</gene>
<protein>
    <submittedName>
        <fullName evidence="2">Uncharacterized protein</fullName>
    </submittedName>
</protein>
<dbReference type="STRING" id="1131731.BAZO_11590"/>